<dbReference type="AlphaFoldDB" id="A0AA36IM50"/>
<accession>A0AA36IM50</accession>
<evidence type="ECO:0000256" key="5">
    <source>
        <dbReference type="ARBA" id="ARBA00023136"/>
    </source>
</evidence>
<dbReference type="InterPro" id="IPR010651">
    <property type="entry name" value="Sugar_transport"/>
</dbReference>
<evidence type="ECO:0000256" key="4">
    <source>
        <dbReference type="ARBA" id="ARBA00022989"/>
    </source>
</evidence>
<feature type="transmembrane region" description="Helical" evidence="7">
    <location>
        <begin position="407"/>
        <end position="425"/>
    </location>
</feature>
<name>A0AA36IM50_9DINO</name>
<feature type="transmembrane region" description="Helical" evidence="7">
    <location>
        <begin position="333"/>
        <end position="356"/>
    </location>
</feature>
<feature type="transmembrane region" description="Helical" evidence="7">
    <location>
        <begin position="62"/>
        <end position="81"/>
    </location>
</feature>
<comment type="similarity">
    <text evidence="2">Belongs to the TMEM144 family.</text>
</comment>
<dbReference type="Proteomes" id="UP001178507">
    <property type="component" value="Unassembled WGS sequence"/>
</dbReference>
<evidence type="ECO:0000256" key="3">
    <source>
        <dbReference type="ARBA" id="ARBA00022692"/>
    </source>
</evidence>
<dbReference type="GO" id="GO:0016020">
    <property type="term" value="C:membrane"/>
    <property type="evidence" value="ECO:0007669"/>
    <property type="project" value="UniProtKB-SubCell"/>
</dbReference>
<evidence type="ECO:0000313" key="9">
    <source>
        <dbReference type="Proteomes" id="UP001178507"/>
    </source>
</evidence>
<evidence type="ECO:0000313" key="8">
    <source>
        <dbReference type="EMBL" id="CAJ1390159.1"/>
    </source>
</evidence>
<organism evidence="8 9">
    <name type="scientific">Effrenium voratum</name>
    <dbReference type="NCBI Taxonomy" id="2562239"/>
    <lineage>
        <taxon>Eukaryota</taxon>
        <taxon>Sar</taxon>
        <taxon>Alveolata</taxon>
        <taxon>Dinophyceae</taxon>
        <taxon>Suessiales</taxon>
        <taxon>Symbiodiniaceae</taxon>
        <taxon>Effrenium</taxon>
    </lineage>
</organism>
<dbReference type="Pfam" id="PF07857">
    <property type="entry name" value="TMEM144"/>
    <property type="match status" value="2"/>
</dbReference>
<keyword evidence="9" id="KW-1185">Reference proteome</keyword>
<dbReference type="InterPro" id="IPR012435">
    <property type="entry name" value="TMEM144"/>
</dbReference>
<dbReference type="GO" id="GO:0015144">
    <property type="term" value="F:carbohydrate transmembrane transporter activity"/>
    <property type="evidence" value="ECO:0007669"/>
    <property type="project" value="InterPro"/>
</dbReference>
<comment type="caution">
    <text evidence="8">The sequence shown here is derived from an EMBL/GenBank/DDBJ whole genome shotgun (WGS) entry which is preliminary data.</text>
</comment>
<comment type="subcellular location">
    <subcellularLocation>
        <location evidence="1">Membrane</location>
        <topology evidence="1">Multi-pass membrane protein</topology>
    </subcellularLocation>
</comment>
<feature type="transmembrane region" description="Helical" evidence="7">
    <location>
        <begin position="93"/>
        <end position="112"/>
    </location>
</feature>
<feature type="transmembrane region" description="Helical" evidence="7">
    <location>
        <begin position="35"/>
        <end position="56"/>
    </location>
</feature>
<keyword evidence="5 7" id="KW-0472">Membrane</keyword>
<proteinExistence type="inferred from homology"/>
<keyword evidence="3 7" id="KW-0812">Transmembrane</keyword>
<reference evidence="8" key="1">
    <citation type="submission" date="2023-08" db="EMBL/GenBank/DDBJ databases">
        <authorList>
            <person name="Chen Y."/>
            <person name="Shah S."/>
            <person name="Dougan E. K."/>
            <person name="Thang M."/>
            <person name="Chan C."/>
        </authorList>
    </citation>
    <scope>NUCLEOTIDE SEQUENCE</scope>
</reference>
<evidence type="ECO:0000256" key="1">
    <source>
        <dbReference type="ARBA" id="ARBA00004141"/>
    </source>
</evidence>
<dbReference type="EMBL" id="CAUJNA010002013">
    <property type="protein sequence ID" value="CAJ1390159.1"/>
    <property type="molecule type" value="Genomic_DNA"/>
</dbReference>
<feature type="transmembrane region" description="Helical" evidence="7">
    <location>
        <begin position="6"/>
        <end position="23"/>
    </location>
</feature>
<dbReference type="PANTHER" id="PTHR16119">
    <property type="entry name" value="TRANSMEMBRANE PROTEIN 144"/>
    <property type="match status" value="1"/>
</dbReference>
<feature type="transmembrane region" description="Helical" evidence="7">
    <location>
        <begin position="431"/>
        <end position="452"/>
    </location>
</feature>
<sequence>MVFQVAYGLPIVGCMFFYGVQFVPAKLRSTYNGAVFQWFMASGGLFTGLVVGVALVDDVPGGTAAGLIGGALVALSNTIILHLKRTLGLFTGVVLYQAANLATGYCVGRFGFLGVSPDAGRLPYLRDAGAVLLLVSLRLASISSQPAHRVRAMSVLSDPLLEVTEEEWALLGGMQKQDFHGCDPETISLVMSESENADDLLLHMHEIRSSAGQPGIQRAISDRLQRRRSGVSGASQMSITLEGLDEEVQSPARRRSWPEVKLDDRGLASEVTAPLSPQLPAQGHISRANTPGSRGGFYDVPEHSPVDLAGPLDSPFELASNVSAQQPKAGSMAVGWILALLAGVCRGMNPVPFAMWHRQHPSTKLACFVFPMALGVWASSTVIYLGYTSCKKVLHLRSPSKPNIRPAFLSGCLWALGFACFAQSLDDIGYTATWVLSTIGPVLVSQLVSVFYFKEIQERSQLRWFASACTAQFAGMACIILGT</sequence>
<evidence type="ECO:0000256" key="6">
    <source>
        <dbReference type="SAM" id="MobiDB-lite"/>
    </source>
</evidence>
<evidence type="ECO:0000256" key="2">
    <source>
        <dbReference type="ARBA" id="ARBA00005731"/>
    </source>
</evidence>
<protein>
    <submittedName>
        <fullName evidence="8">Uncharacterized protein</fullName>
    </submittedName>
</protein>
<feature type="transmembrane region" description="Helical" evidence="7">
    <location>
        <begin position="464"/>
        <end position="482"/>
    </location>
</feature>
<feature type="region of interest" description="Disordered" evidence="6">
    <location>
        <begin position="227"/>
        <end position="257"/>
    </location>
</feature>
<keyword evidence="4 7" id="KW-1133">Transmembrane helix</keyword>
<evidence type="ECO:0000256" key="7">
    <source>
        <dbReference type="SAM" id="Phobius"/>
    </source>
</evidence>
<dbReference type="PANTHER" id="PTHR16119:SF17">
    <property type="entry name" value="TRANSMEMBRANE PROTEIN 144"/>
    <property type="match status" value="1"/>
</dbReference>
<feature type="transmembrane region" description="Helical" evidence="7">
    <location>
        <begin position="368"/>
        <end position="387"/>
    </location>
</feature>
<gene>
    <name evidence="8" type="ORF">EVOR1521_LOCUS15649</name>
</gene>